<dbReference type="AlphaFoldDB" id="R4KIJ0"/>
<dbReference type="InterPro" id="IPR015985">
    <property type="entry name" value="TehB-like_dom"/>
</dbReference>
<reference evidence="2 3" key="1">
    <citation type="submission" date="2012-01" db="EMBL/GenBank/DDBJ databases">
        <title>Complete sequence of Desulfotomaculum gibsoniae DSM 7213.</title>
        <authorList>
            <consortium name="US DOE Joint Genome Institute"/>
            <person name="Lucas S."/>
            <person name="Han J."/>
            <person name="Lapidus A."/>
            <person name="Cheng J.-F."/>
            <person name="Goodwin L."/>
            <person name="Pitluck S."/>
            <person name="Peters L."/>
            <person name="Ovchinnikova G."/>
            <person name="Teshima H."/>
            <person name="Detter J.C."/>
            <person name="Han C."/>
            <person name="Tapia R."/>
            <person name="Land M."/>
            <person name="Hauser L."/>
            <person name="Kyrpides N."/>
            <person name="Ivanova N."/>
            <person name="Pagani I."/>
            <person name="Parshina S."/>
            <person name="Plugge C."/>
            <person name="Muyzer G."/>
            <person name="Kuever J."/>
            <person name="Ivanova A."/>
            <person name="Nazina T."/>
            <person name="Klenk H.-P."/>
            <person name="Brambilla E."/>
            <person name="Spring S."/>
            <person name="Stams A.F."/>
            <person name="Woyke T."/>
        </authorList>
    </citation>
    <scope>NUCLEOTIDE SEQUENCE [LARGE SCALE GENOMIC DNA]</scope>
    <source>
        <strain evidence="2 3">DSM 7213</strain>
    </source>
</reference>
<dbReference type="CDD" id="cd02440">
    <property type="entry name" value="AdoMet_MTases"/>
    <property type="match status" value="1"/>
</dbReference>
<dbReference type="InterPro" id="IPR029063">
    <property type="entry name" value="SAM-dependent_MTases_sf"/>
</dbReference>
<dbReference type="RefSeq" id="WP_006520693.1">
    <property type="nucleotide sequence ID" value="NC_021184.1"/>
</dbReference>
<dbReference type="Proteomes" id="UP000013520">
    <property type="component" value="Chromosome"/>
</dbReference>
<evidence type="ECO:0000259" key="1">
    <source>
        <dbReference type="Pfam" id="PF03848"/>
    </source>
</evidence>
<gene>
    <name evidence="2" type="ORF">Desgi_3061</name>
</gene>
<feature type="domain" description="Tellurite resistance methyltransferase TehB-like" evidence="1">
    <location>
        <begin position="25"/>
        <end position="180"/>
    </location>
</feature>
<dbReference type="OrthoDB" id="9804312at2"/>
<dbReference type="SUPFAM" id="SSF53335">
    <property type="entry name" value="S-adenosyl-L-methionine-dependent methyltransferases"/>
    <property type="match status" value="1"/>
</dbReference>
<evidence type="ECO:0000313" key="3">
    <source>
        <dbReference type="Proteomes" id="UP000013520"/>
    </source>
</evidence>
<dbReference type="eggNOG" id="COG2890">
    <property type="taxonomic scope" value="Bacteria"/>
</dbReference>
<protein>
    <submittedName>
        <fullName evidence="2">Tellurite resistance protein TehB</fullName>
    </submittedName>
</protein>
<accession>R4KIJ0</accession>
<dbReference type="PANTHER" id="PTHR43861">
    <property type="entry name" value="TRANS-ACONITATE 2-METHYLTRANSFERASE-RELATED"/>
    <property type="match status" value="1"/>
</dbReference>
<dbReference type="Pfam" id="PF03848">
    <property type="entry name" value="TehB"/>
    <property type="match status" value="1"/>
</dbReference>
<dbReference type="HOGENOM" id="CLU_056435_5_0_9"/>
<evidence type="ECO:0000313" key="2">
    <source>
        <dbReference type="EMBL" id="AGL02439.1"/>
    </source>
</evidence>
<sequence>MDKEQLQEIYLKPEYYWGKEPNDLVSKVLEFIPDNQTNKKLVDLGAGEGRDSIFFAKQGFDVLAVEIAPAGLEKAIKLAKENNTSIKIMEADLNDFVLPDKFDIVYSIGTLQYIRPEIRKHQFDNIKNNTVAGGLNVMCTFVEHPDVEIAPDWGKNEYLYERQELQSYYKDWEMLYSNEFIFDCESSNIPHKHVVRTIIARKPNDVS</sequence>
<name>R4KIJ0_9FIRM</name>
<dbReference type="KEGG" id="dgi:Desgi_3061"/>
<dbReference type="Gene3D" id="3.40.50.150">
    <property type="entry name" value="Vaccinia Virus protein VP39"/>
    <property type="match status" value="1"/>
</dbReference>
<keyword evidence="3" id="KW-1185">Reference proteome</keyword>
<organism evidence="2 3">
    <name type="scientific">Desulfoscipio gibsoniae DSM 7213</name>
    <dbReference type="NCBI Taxonomy" id="767817"/>
    <lineage>
        <taxon>Bacteria</taxon>
        <taxon>Bacillati</taxon>
        <taxon>Bacillota</taxon>
        <taxon>Clostridia</taxon>
        <taxon>Eubacteriales</taxon>
        <taxon>Desulfallaceae</taxon>
        <taxon>Desulfoscipio</taxon>
    </lineage>
</organism>
<proteinExistence type="predicted"/>
<dbReference type="STRING" id="767817.Desgi_3061"/>
<dbReference type="EMBL" id="CP003273">
    <property type="protein sequence ID" value="AGL02439.1"/>
    <property type="molecule type" value="Genomic_DNA"/>
</dbReference>